<feature type="region of interest" description="Disordered" evidence="2">
    <location>
        <begin position="544"/>
        <end position="563"/>
    </location>
</feature>
<evidence type="ECO:0000313" key="3">
    <source>
        <dbReference type="EMBL" id="KFG30251.1"/>
    </source>
</evidence>
<dbReference type="Pfam" id="PF12796">
    <property type="entry name" value="Ank_2"/>
    <property type="match status" value="2"/>
</dbReference>
<evidence type="ECO:0000256" key="2">
    <source>
        <dbReference type="SAM" id="MobiDB-lite"/>
    </source>
</evidence>
<dbReference type="SUPFAM" id="SSF48452">
    <property type="entry name" value="TPR-like"/>
    <property type="match status" value="1"/>
</dbReference>
<dbReference type="InterPro" id="IPR036770">
    <property type="entry name" value="Ankyrin_rpt-contain_sf"/>
</dbReference>
<dbReference type="EMBL" id="AHZU02001651">
    <property type="protein sequence ID" value="KFG30251.1"/>
    <property type="molecule type" value="Genomic_DNA"/>
</dbReference>
<reference evidence="3 4" key="1">
    <citation type="submission" date="2014-02" db="EMBL/GenBank/DDBJ databases">
        <authorList>
            <person name="Sibley D."/>
            <person name="Venepally P."/>
            <person name="Karamycheva S."/>
            <person name="Hadjithomas M."/>
            <person name="Khan A."/>
            <person name="Brunk B."/>
            <person name="Roos D."/>
            <person name="Caler E."/>
            <person name="Lorenzi H."/>
        </authorList>
    </citation>
    <scope>NUCLEOTIDE SEQUENCE [LARGE SCALE GENOMIC DNA]</scope>
    <source>
        <strain evidence="3 4">GAB2-2007-GAL-DOM2</strain>
    </source>
</reference>
<dbReference type="PROSITE" id="PS50297">
    <property type="entry name" value="ANK_REP_REGION"/>
    <property type="match status" value="3"/>
</dbReference>
<sequence>MLAGFRVGQILLVDSHIARWTFVRRPREVDLGPLLGRQTACDDGGGLVRWTTGEMATASMTPDGDNGPRRRRDTLSSIPIDRESERDAVVSLLQAAFCKGPRDVSAGLEKAVGGTTGGQLLKEEAGNPADFGSLLPAFKDDLGRTALHYACLGRRPVNAEWILKACPTIVDYKDSTGETALMIACRAGDVLLVNLLLNFGADVKKRSQTGITALHLAAESGDESCVTAVLDAGAEVNCFAEASGSPLQYAVTNKHYGAAELLLQKGADPNYPFNEKRLHLSVFPPPLLLACNARQDCIAELLLNYKANPNIRDKHNWTALQCAAESGAYRATMALLEAGADPDVTTQGLTAFDLAMQNQNWAVADLLKDRTALITDQGKIFTALQEARKKRCEMNALEADKQKKAGERVVGTAAQQHLSDAMKAKADADAFNEAGDYALAVDKYTQALERIPANETTKEARAMLYASRSMMYISLGDLEAAEADAQQATELDPLWSKGYAAKARVYKAKNQSDEYTKQLYEACTREPVRDEELISELKHAITMSRRNQTKQDQAPPSVVEING</sequence>
<feature type="repeat" description="ANK" evidence="1">
    <location>
        <begin position="242"/>
        <end position="274"/>
    </location>
</feature>
<dbReference type="Proteomes" id="UP000028837">
    <property type="component" value="Unassembled WGS sequence"/>
</dbReference>
<protein>
    <submittedName>
        <fullName evidence="3">Tetratricopeptide repeat-containing protein</fullName>
    </submittedName>
</protein>
<keyword evidence="1" id="KW-0040">ANK repeat</keyword>
<dbReference type="PANTHER" id="PTHR46224">
    <property type="entry name" value="ANKYRIN REPEAT FAMILY PROTEIN"/>
    <property type="match status" value="1"/>
</dbReference>
<organism evidence="3 4">
    <name type="scientific">Toxoplasma gondii GAB2-2007-GAL-DOM2</name>
    <dbReference type="NCBI Taxonomy" id="1130820"/>
    <lineage>
        <taxon>Eukaryota</taxon>
        <taxon>Sar</taxon>
        <taxon>Alveolata</taxon>
        <taxon>Apicomplexa</taxon>
        <taxon>Conoidasida</taxon>
        <taxon>Coccidia</taxon>
        <taxon>Eucoccidiorida</taxon>
        <taxon>Eimeriorina</taxon>
        <taxon>Sarcocystidae</taxon>
        <taxon>Toxoplasma</taxon>
    </lineage>
</organism>
<dbReference type="PROSITE" id="PS50088">
    <property type="entry name" value="ANK_REPEAT"/>
    <property type="match status" value="4"/>
</dbReference>
<feature type="repeat" description="ANK" evidence="1">
    <location>
        <begin position="315"/>
        <end position="347"/>
    </location>
</feature>
<dbReference type="SUPFAM" id="SSF48403">
    <property type="entry name" value="Ankyrin repeat"/>
    <property type="match status" value="1"/>
</dbReference>
<dbReference type="Gene3D" id="1.25.40.10">
    <property type="entry name" value="Tetratricopeptide repeat domain"/>
    <property type="match status" value="1"/>
</dbReference>
<dbReference type="AlphaFoldDB" id="A0A086JDN3"/>
<dbReference type="SMART" id="SM00248">
    <property type="entry name" value="ANK"/>
    <property type="match status" value="7"/>
</dbReference>
<comment type="caution">
    <text evidence="3">The sequence shown here is derived from an EMBL/GenBank/DDBJ whole genome shotgun (WGS) entry which is preliminary data.</text>
</comment>
<dbReference type="InterPro" id="IPR002110">
    <property type="entry name" value="Ankyrin_rpt"/>
</dbReference>
<dbReference type="VEuPathDB" id="ToxoDB:TGDOM2_216140"/>
<dbReference type="Gene3D" id="1.25.40.20">
    <property type="entry name" value="Ankyrin repeat-containing domain"/>
    <property type="match status" value="2"/>
</dbReference>
<accession>A0A086JDN3</accession>
<feature type="repeat" description="ANK" evidence="1">
    <location>
        <begin position="176"/>
        <end position="208"/>
    </location>
</feature>
<feature type="repeat" description="ANK" evidence="1">
    <location>
        <begin position="209"/>
        <end position="241"/>
    </location>
</feature>
<proteinExistence type="predicted"/>
<feature type="region of interest" description="Disordered" evidence="2">
    <location>
        <begin position="54"/>
        <end position="78"/>
    </location>
</feature>
<dbReference type="PRINTS" id="PR01415">
    <property type="entry name" value="ANKYRIN"/>
</dbReference>
<dbReference type="InterPro" id="IPR011990">
    <property type="entry name" value="TPR-like_helical_dom_sf"/>
</dbReference>
<dbReference type="PANTHER" id="PTHR46224:SF6">
    <property type="entry name" value="ANKYRIN REPEAT FAMILY PROTEIN"/>
    <property type="match status" value="1"/>
</dbReference>
<name>A0A086JDN3_TOXGO</name>
<dbReference type="InterPro" id="IPR019734">
    <property type="entry name" value="TPR_rpt"/>
</dbReference>
<dbReference type="InterPro" id="IPR051616">
    <property type="entry name" value="Cul2-RING_E3_ligase_SR"/>
</dbReference>
<dbReference type="OrthoDB" id="194358at2759"/>
<evidence type="ECO:0000313" key="4">
    <source>
        <dbReference type="Proteomes" id="UP000028837"/>
    </source>
</evidence>
<dbReference type="SMART" id="SM00028">
    <property type="entry name" value="TPR"/>
    <property type="match status" value="2"/>
</dbReference>
<evidence type="ECO:0000256" key="1">
    <source>
        <dbReference type="PROSITE-ProRule" id="PRU00023"/>
    </source>
</evidence>
<gene>
    <name evidence="3" type="ORF">TGDOM2_216140</name>
</gene>
<feature type="compositionally biased region" description="Polar residues" evidence="2">
    <location>
        <begin position="544"/>
        <end position="554"/>
    </location>
</feature>